<organism evidence="1 2">
    <name type="scientific">Potamilus streckersoni</name>
    <dbReference type="NCBI Taxonomy" id="2493646"/>
    <lineage>
        <taxon>Eukaryota</taxon>
        <taxon>Metazoa</taxon>
        <taxon>Spiralia</taxon>
        <taxon>Lophotrochozoa</taxon>
        <taxon>Mollusca</taxon>
        <taxon>Bivalvia</taxon>
        <taxon>Autobranchia</taxon>
        <taxon>Heteroconchia</taxon>
        <taxon>Palaeoheterodonta</taxon>
        <taxon>Unionida</taxon>
        <taxon>Unionoidea</taxon>
        <taxon>Unionidae</taxon>
        <taxon>Ambleminae</taxon>
        <taxon>Lampsilini</taxon>
        <taxon>Potamilus</taxon>
    </lineage>
</organism>
<evidence type="ECO:0000313" key="2">
    <source>
        <dbReference type="Proteomes" id="UP001195483"/>
    </source>
</evidence>
<name>A0AAE0W5N3_9BIVA</name>
<reference evidence="1" key="3">
    <citation type="submission" date="2023-05" db="EMBL/GenBank/DDBJ databases">
        <authorList>
            <person name="Smith C.H."/>
        </authorList>
    </citation>
    <scope>NUCLEOTIDE SEQUENCE</scope>
    <source>
        <strain evidence="1">CHS0354</strain>
        <tissue evidence="1">Mantle</tissue>
    </source>
</reference>
<dbReference type="EMBL" id="JAEAOA010000148">
    <property type="protein sequence ID" value="KAK3602009.1"/>
    <property type="molecule type" value="Genomic_DNA"/>
</dbReference>
<proteinExistence type="predicted"/>
<comment type="caution">
    <text evidence="1">The sequence shown here is derived from an EMBL/GenBank/DDBJ whole genome shotgun (WGS) entry which is preliminary data.</text>
</comment>
<dbReference type="Proteomes" id="UP001195483">
    <property type="component" value="Unassembled WGS sequence"/>
</dbReference>
<gene>
    <name evidence="1" type="ORF">CHS0354_001590</name>
</gene>
<protein>
    <submittedName>
        <fullName evidence="1">Uncharacterized protein</fullName>
    </submittedName>
</protein>
<keyword evidence="2" id="KW-1185">Reference proteome</keyword>
<evidence type="ECO:0000313" key="1">
    <source>
        <dbReference type="EMBL" id="KAK3602009.1"/>
    </source>
</evidence>
<sequence length="76" mass="8449">MAIPETPGPTITAEVNEACVSVTTLRRKHLCISARKLLQPKPVRDDALQIHQVCQLTRMDKTECDMPLARLSSGTY</sequence>
<accession>A0AAE0W5N3</accession>
<dbReference type="AlphaFoldDB" id="A0AAE0W5N3"/>
<reference evidence="1" key="2">
    <citation type="journal article" date="2021" name="Genome Biol. Evol.">
        <title>Developing a high-quality reference genome for a parasitic bivalve with doubly uniparental inheritance (Bivalvia: Unionida).</title>
        <authorList>
            <person name="Smith C.H."/>
        </authorList>
    </citation>
    <scope>NUCLEOTIDE SEQUENCE</scope>
    <source>
        <strain evidence="1">CHS0354</strain>
        <tissue evidence="1">Mantle</tissue>
    </source>
</reference>
<reference evidence="1" key="1">
    <citation type="journal article" date="2021" name="Genome Biol. Evol.">
        <title>A High-Quality Reference Genome for a Parasitic Bivalve with Doubly Uniparental Inheritance (Bivalvia: Unionida).</title>
        <authorList>
            <person name="Smith C.H."/>
        </authorList>
    </citation>
    <scope>NUCLEOTIDE SEQUENCE</scope>
    <source>
        <strain evidence="1">CHS0354</strain>
    </source>
</reference>